<dbReference type="EMBL" id="VMTP01000060">
    <property type="protein sequence ID" value="TVT81224.1"/>
    <property type="molecule type" value="Genomic_DNA"/>
</dbReference>
<dbReference type="AlphaFoldDB" id="A0A558F6J5"/>
<name>A0A558F6J5_9GAMM</name>
<reference evidence="1 2" key="1">
    <citation type="submission" date="2019-07" db="EMBL/GenBank/DDBJ databases">
        <title>Draft Genome Sequence of the first blaOXA-58-Harboring Acinetobacter colistiniresistens clinical isolate from Brazil.</title>
        <authorList>
            <person name="Favaro L.S."/>
            <person name="Paula-Petroli S.B."/>
            <person name="Moura C.F."/>
            <person name="Tognim M.C.B."/>
            <person name="Venancio E.J."/>
            <person name="Yamada-Ogatta S.F."/>
            <person name="Carrara-Marroni F.E."/>
        </authorList>
    </citation>
    <scope>NUCLEOTIDE SEQUENCE [LARGE SCALE GENOMIC DNA]</scope>
    <source>
        <strain evidence="1 2">DL</strain>
    </source>
</reference>
<dbReference type="Pfam" id="PF20461">
    <property type="entry name" value="DUF6714"/>
    <property type="match status" value="1"/>
</dbReference>
<gene>
    <name evidence="1" type="ORF">FPV60_11185</name>
</gene>
<comment type="caution">
    <text evidence="1">The sequence shown here is derived from an EMBL/GenBank/DDBJ whole genome shotgun (WGS) entry which is preliminary data.</text>
</comment>
<evidence type="ECO:0000313" key="1">
    <source>
        <dbReference type="EMBL" id="TVT81224.1"/>
    </source>
</evidence>
<organism evidence="1 2">
    <name type="scientific">Acinetobacter colistiniresistens</name>
    <dbReference type="NCBI Taxonomy" id="280145"/>
    <lineage>
        <taxon>Bacteria</taxon>
        <taxon>Pseudomonadati</taxon>
        <taxon>Pseudomonadota</taxon>
        <taxon>Gammaproteobacteria</taxon>
        <taxon>Moraxellales</taxon>
        <taxon>Moraxellaceae</taxon>
        <taxon>Acinetobacter</taxon>
    </lineage>
</organism>
<dbReference type="RefSeq" id="WP_144583547.1">
    <property type="nucleotide sequence ID" value="NZ_JAYKMA010000186.1"/>
</dbReference>
<dbReference type="Proteomes" id="UP000316981">
    <property type="component" value="Unassembled WGS sequence"/>
</dbReference>
<sequence>MNQERLIAEIEAAFSDVKRPKKSLRQFKITDEKGMSQEISAEEWNIAGMRCTDKTWQEISDSELEECGCQLAHMQSDEFLYYLPVYMHHSVRYYKRPIWEENFIWCTICSLEDPVQAENYYPGLGKYKQEQFSKLISKHVKVIIAYLKFIATEGDYIDQPDVIRTLDYWRSYQSV</sequence>
<accession>A0A558F6J5</accession>
<evidence type="ECO:0000313" key="2">
    <source>
        <dbReference type="Proteomes" id="UP000316981"/>
    </source>
</evidence>
<dbReference type="InterPro" id="IPR046560">
    <property type="entry name" value="DUF6714"/>
</dbReference>
<proteinExistence type="predicted"/>
<protein>
    <submittedName>
        <fullName evidence="1">Uncharacterized protein</fullName>
    </submittedName>
</protein>